<dbReference type="InterPro" id="IPR001810">
    <property type="entry name" value="F-box_dom"/>
</dbReference>
<evidence type="ECO:0000313" key="2">
    <source>
        <dbReference type="EMBL" id="KAF5803864.1"/>
    </source>
</evidence>
<evidence type="ECO:0000259" key="1">
    <source>
        <dbReference type="PROSITE" id="PS50181"/>
    </source>
</evidence>
<dbReference type="InterPro" id="IPR050796">
    <property type="entry name" value="SCF_F-box_component"/>
</dbReference>
<reference evidence="2" key="2">
    <citation type="submission" date="2020-06" db="EMBL/GenBank/DDBJ databases">
        <title>Helianthus annuus Genome sequencing and assembly Release 2.</title>
        <authorList>
            <person name="Gouzy J."/>
            <person name="Langlade N."/>
            <person name="Munos S."/>
        </authorList>
    </citation>
    <scope>NUCLEOTIDE SEQUENCE</scope>
    <source>
        <tissue evidence="2">Leaves</tissue>
    </source>
</reference>
<keyword evidence="3" id="KW-1185">Reference proteome</keyword>
<dbReference type="PANTHER" id="PTHR31672">
    <property type="entry name" value="BNACNNG10540D PROTEIN"/>
    <property type="match status" value="1"/>
</dbReference>
<dbReference type="Pfam" id="PF07734">
    <property type="entry name" value="FBA_1"/>
    <property type="match status" value="1"/>
</dbReference>
<sequence length="428" mass="48727">MSDNVPFEIQEEIIKRLPIKSLIRFQLVSKAWKSLICSRHFIADYSAPHPQLQHLLVRYDHGHISTPIYSSVIDDHTLLNRRVSLTPPPLVNWLRDSVIIGSSHGLLCLQCFYGDDDRFGLGTRMAVIWNISIRKAIAVVVPNVPDGEIYITFTSFGVCPETSDPKILKITEIKTWSETESVTLIPWQVEVFTVSSGVWRCPYSTNLPRKSVQFSCSQVVVDGFCYWLATDRSTIDPGFKAYNLIISFHMTREEFIEVNLPDSLIYEGSVDYLNISNLRESLVVLDRNTEENVCYVWSMKDDGVSKSFTKLFTIYSPDATLLSVLEFRRSGEPVIEILDNDADPRYVPYAPSLLAIYEPKSKHISNLGINGIGSFFVHSYKETLLLLDQPDFTVYDKGKGYIVKQRAEILSLLKHTNKVEMQGAHEMK</sequence>
<dbReference type="InterPro" id="IPR017451">
    <property type="entry name" value="F-box-assoc_interact_dom"/>
</dbReference>
<dbReference type="Proteomes" id="UP000215914">
    <property type="component" value="Unassembled WGS sequence"/>
</dbReference>
<evidence type="ECO:0000313" key="3">
    <source>
        <dbReference type="Proteomes" id="UP000215914"/>
    </source>
</evidence>
<dbReference type="PANTHER" id="PTHR31672:SF10">
    <property type="entry name" value="F-BOX DOMAIN-CONTAINING PROTEIN"/>
    <property type="match status" value="1"/>
</dbReference>
<dbReference type="NCBIfam" id="TIGR01640">
    <property type="entry name" value="F_box_assoc_1"/>
    <property type="match status" value="1"/>
</dbReference>
<dbReference type="SUPFAM" id="SSF81383">
    <property type="entry name" value="F-box domain"/>
    <property type="match status" value="1"/>
</dbReference>
<feature type="domain" description="F-box" evidence="1">
    <location>
        <begin position="1"/>
        <end position="45"/>
    </location>
</feature>
<dbReference type="Gramene" id="mRNA:HanXRQr2_Chr06g0276381">
    <property type="protein sequence ID" value="CDS:HanXRQr2_Chr06g0276381.1"/>
    <property type="gene ID" value="HanXRQr2_Chr06g0276381"/>
</dbReference>
<organism evidence="2 3">
    <name type="scientific">Helianthus annuus</name>
    <name type="common">Common sunflower</name>
    <dbReference type="NCBI Taxonomy" id="4232"/>
    <lineage>
        <taxon>Eukaryota</taxon>
        <taxon>Viridiplantae</taxon>
        <taxon>Streptophyta</taxon>
        <taxon>Embryophyta</taxon>
        <taxon>Tracheophyta</taxon>
        <taxon>Spermatophyta</taxon>
        <taxon>Magnoliopsida</taxon>
        <taxon>eudicotyledons</taxon>
        <taxon>Gunneridae</taxon>
        <taxon>Pentapetalae</taxon>
        <taxon>asterids</taxon>
        <taxon>campanulids</taxon>
        <taxon>Asterales</taxon>
        <taxon>Asteraceae</taxon>
        <taxon>Asteroideae</taxon>
        <taxon>Heliantheae alliance</taxon>
        <taxon>Heliantheae</taxon>
        <taxon>Helianthus</taxon>
    </lineage>
</organism>
<dbReference type="PROSITE" id="PS50181">
    <property type="entry name" value="FBOX"/>
    <property type="match status" value="1"/>
</dbReference>
<comment type="caution">
    <text evidence="2">The sequence shown here is derived from an EMBL/GenBank/DDBJ whole genome shotgun (WGS) entry which is preliminary data.</text>
</comment>
<protein>
    <submittedName>
        <fullName evidence="2">F-box domain-containing protein</fullName>
    </submittedName>
</protein>
<name>A0A9K3IW11_HELAN</name>
<dbReference type="SMART" id="SM00256">
    <property type="entry name" value="FBOX"/>
    <property type="match status" value="1"/>
</dbReference>
<dbReference type="CDD" id="cd22157">
    <property type="entry name" value="F-box_AtFBW1-like"/>
    <property type="match status" value="1"/>
</dbReference>
<accession>A0A9K3IW11</accession>
<reference evidence="2" key="1">
    <citation type="journal article" date="2017" name="Nature">
        <title>The sunflower genome provides insights into oil metabolism, flowering and Asterid evolution.</title>
        <authorList>
            <person name="Badouin H."/>
            <person name="Gouzy J."/>
            <person name="Grassa C.J."/>
            <person name="Murat F."/>
            <person name="Staton S.E."/>
            <person name="Cottret L."/>
            <person name="Lelandais-Briere C."/>
            <person name="Owens G.L."/>
            <person name="Carrere S."/>
            <person name="Mayjonade B."/>
            <person name="Legrand L."/>
            <person name="Gill N."/>
            <person name="Kane N.C."/>
            <person name="Bowers J.E."/>
            <person name="Hubner S."/>
            <person name="Bellec A."/>
            <person name="Berard A."/>
            <person name="Berges H."/>
            <person name="Blanchet N."/>
            <person name="Boniface M.C."/>
            <person name="Brunel D."/>
            <person name="Catrice O."/>
            <person name="Chaidir N."/>
            <person name="Claudel C."/>
            <person name="Donnadieu C."/>
            <person name="Faraut T."/>
            <person name="Fievet G."/>
            <person name="Helmstetter N."/>
            <person name="King M."/>
            <person name="Knapp S.J."/>
            <person name="Lai Z."/>
            <person name="Le Paslier M.C."/>
            <person name="Lippi Y."/>
            <person name="Lorenzon L."/>
            <person name="Mandel J.R."/>
            <person name="Marage G."/>
            <person name="Marchand G."/>
            <person name="Marquand E."/>
            <person name="Bret-Mestries E."/>
            <person name="Morien E."/>
            <person name="Nambeesan S."/>
            <person name="Nguyen T."/>
            <person name="Pegot-Espagnet P."/>
            <person name="Pouilly N."/>
            <person name="Raftis F."/>
            <person name="Sallet E."/>
            <person name="Schiex T."/>
            <person name="Thomas J."/>
            <person name="Vandecasteele C."/>
            <person name="Vares D."/>
            <person name="Vear F."/>
            <person name="Vautrin S."/>
            <person name="Crespi M."/>
            <person name="Mangin B."/>
            <person name="Burke J.M."/>
            <person name="Salse J."/>
            <person name="Munos S."/>
            <person name="Vincourt P."/>
            <person name="Rieseberg L.H."/>
            <person name="Langlade N.B."/>
        </authorList>
    </citation>
    <scope>NUCLEOTIDE SEQUENCE</scope>
    <source>
        <tissue evidence="2">Leaves</tissue>
    </source>
</reference>
<dbReference type="InterPro" id="IPR006527">
    <property type="entry name" value="F-box-assoc_dom_typ1"/>
</dbReference>
<dbReference type="AlphaFoldDB" id="A0A9K3IW11"/>
<dbReference type="Pfam" id="PF00646">
    <property type="entry name" value="F-box"/>
    <property type="match status" value="1"/>
</dbReference>
<dbReference type="Gene3D" id="1.20.1280.50">
    <property type="match status" value="1"/>
</dbReference>
<proteinExistence type="predicted"/>
<gene>
    <name evidence="2" type="ORF">HanXRQr2_Chr06g0276381</name>
</gene>
<dbReference type="InterPro" id="IPR036047">
    <property type="entry name" value="F-box-like_dom_sf"/>
</dbReference>
<dbReference type="EMBL" id="MNCJ02000321">
    <property type="protein sequence ID" value="KAF5803864.1"/>
    <property type="molecule type" value="Genomic_DNA"/>
</dbReference>